<dbReference type="InterPro" id="IPR001851">
    <property type="entry name" value="ABC_transp_permease"/>
</dbReference>
<keyword evidence="8 11" id="KW-0472">Membrane</keyword>
<evidence type="ECO:0000313" key="12">
    <source>
        <dbReference type="EMBL" id="MFD1721583.1"/>
    </source>
</evidence>
<evidence type="ECO:0000256" key="5">
    <source>
        <dbReference type="ARBA" id="ARBA00022597"/>
    </source>
</evidence>
<keyword evidence="13" id="KW-1185">Reference proteome</keyword>
<organism evidence="12 13">
    <name type="scientific">Amnibacterium endophyticum</name>
    <dbReference type="NCBI Taxonomy" id="2109337"/>
    <lineage>
        <taxon>Bacteria</taxon>
        <taxon>Bacillati</taxon>
        <taxon>Actinomycetota</taxon>
        <taxon>Actinomycetes</taxon>
        <taxon>Micrococcales</taxon>
        <taxon>Microbacteriaceae</taxon>
        <taxon>Amnibacterium</taxon>
    </lineage>
</organism>
<evidence type="ECO:0000256" key="11">
    <source>
        <dbReference type="SAM" id="Phobius"/>
    </source>
</evidence>
<evidence type="ECO:0000256" key="7">
    <source>
        <dbReference type="ARBA" id="ARBA00022989"/>
    </source>
</evidence>
<feature type="transmembrane region" description="Helical" evidence="11">
    <location>
        <begin position="77"/>
        <end position="100"/>
    </location>
</feature>
<evidence type="ECO:0000256" key="9">
    <source>
        <dbReference type="ARBA" id="ARBA00035611"/>
    </source>
</evidence>
<dbReference type="EMBL" id="JBHUEA010000011">
    <property type="protein sequence ID" value="MFD1721583.1"/>
    <property type="molecule type" value="Genomic_DNA"/>
</dbReference>
<proteinExistence type="predicted"/>
<keyword evidence="4" id="KW-0997">Cell inner membrane</keyword>
<reference evidence="13" key="1">
    <citation type="journal article" date="2019" name="Int. J. Syst. Evol. Microbiol.">
        <title>The Global Catalogue of Microorganisms (GCM) 10K type strain sequencing project: providing services to taxonomists for standard genome sequencing and annotation.</title>
        <authorList>
            <consortium name="The Broad Institute Genomics Platform"/>
            <consortium name="The Broad Institute Genome Sequencing Center for Infectious Disease"/>
            <person name="Wu L."/>
            <person name="Ma J."/>
        </authorList>
    </citation>
    <scope>NUCLEOTIDE SEQUENCE [LARGE SCALE GENOMIC DNA]</scope>
    <source>
        <strain evidence="13">CGMCC 1.12471</strain>
    </source>
</reference>
<dbReference type="RefSeq" id="WP_377933951.1">
    <property type="nucleotide sequence ID" value="NZ_JBHUEA010000011.1"/>
</dbReference>
<accession>A0ABW4LEG9</accession>
<feature type="transmembrane region" description="Helical" evidence="11">
    <location>
        <begin position="105"/>
        <end position="123"/>
    </location>
</feature>
<comment type="subcellular location">
    <subcellularLocation>
        <location evidence="1">Cell membrane</location>
        <topology evidence="1">Multi-pass membrane protein</topology>
    </subcellularLocation>
</comment>
<comment type="caution">
    <text evidence="12">The sequence shown here is derived from an EMBL/GenBank/DDBJ whole genome shotgun (WGS) entry which is preliminary data.</text>
</comment>
<dbReference type="Pfam" id="PF02653">
    <property type="entry name" value="BPD_transp_2"/>
    <property type="match status" value="1"/>
</dbReference>
<feature type="transmembrane region" description="Helical" evidence="11">
    <location>
        <begin position="203"/>
        <end position="222"/>
    </location>
</feature>
<keyword evidence="3" id="KW-1003">Cell membrane</keyword>
<sequence>MTYERTAAPTPETGPAFADLEDERLRRSEGLKGAATGFIDRVRAGDLGSLPVVVGLIVIWVIFEILSQGVFLSANNLVFLLVQIAAVGPIAIGIVLVLLLGEIDLSVGSVSGLAAAVLAVMAVNSNVPIGLAIVASLAVGILIGLLYGFLYNRFGVPSFVITLAGLLAFLGAQVIVLGPDGTINLPQSSSLVQFAAYSFLPPWLAYALAIVAGASILVGDLLRNRRRRKAGLSTMALSITLVKSIALAVVLLAVTAYLATDRGTSLMFVVFVLLVVAMNYLLQRTRWGRAVYAIGGNVEAARRAGLKVRAVYFSVFILCSTFAVVGGLFSAGYGATASAQSGTGDVNLNAIAAAVIGGTSLFGGRGSAWSALLGVIVIQSIASGLNLISIDTNTRFIVTGAVLLLAVIVDSLSRRSRVRSGA</sequence>
<feature type="transmembrane region" description="Helical" evidence="11">
    <location>
        <begin position="371"/>
        <end position="390"/>
    </location>
</feature>
<keyword evidence="7 11" id="KW-1133">Transmembrane helix</keyword>
<evidence type="ECO:0000256" key="3">
    <source>
        <dbReference type="ARBA" id="ARBA00022475"/>
    </source>
</evidence>
<gene>
    <name evidence="12" type="ORF">ACFSBI_08480</name>
</gene>
<dbReference type="CDD" id="cd06579">
    <property type="entry name" value="TM_PBP1_transp_AraH_like"/>
    <property type="match status" value="1"/>
</dbReference>
<feature type="transmembrane region" description="Helical" evidence="11">
    <location>
        <begin position="234"/>
        <end position="259"/>
    </location>
</feature>
<feature type="transmembrane region" description="Helical" evidence="11">
    <location>
        <begin position="310"/>
        <end position="334"/>
    </location>
</feature>
<name>A0ABW4LEG9_9MICO</name>
<feature type="transmembrane region" description="Helical" evidence="11">
    <location>
        <begin position="50"/>
        <end position="71"/>
    </location>
</feature>
<dbReference type="Proteomes" id="UP001597347">
    <property type="component" value="Unassembled WGS sequence"/>
</dbReference>
<evidence type="ECO:0000256" key="1">
    <source>
        <dbReference type="ARBA" id="ARBA00004651"/>
    </source>
</evidence>
<comment type="function">
    <text evidence="9">Part of the binding-protein-dependent transport system for D-xylose. Probably responsible for the translocation of the substrate across the membrane.</text>
</comment>
<evidence type="ECO:0000256" key="8">
    <source>
        <dbReference type="ARBA" id="ARBA00023136"/>
    </source>
</evidence>
<dbReference type="PANTHER" id="PTHR32196">
    <property type="entry name" value="ABC TRANSPORTER PERMEASE PROTEIN YPHD-RELATED-RELATED"/>
    <property type="match status" value="1"/>
</dbReference>
<evidence type="ECO:0000313" key="13">
    <source>
        <dbReference type="Proteomes" id="UP001597347"/>
    </source>
</evidence>
<feature type="transmembrane region" description="Helical" evidence="11">
    <location>
        <begin position="265"/>
        <end position="282"/>
    </location>
</feature>
<evidence type="ECO:0000256" key="2">
    <source>
        <dbReference type="ARBA" id="ARBA00022448"/>
    </source>
</evidence>
<evidence type="ECO:0000256" key="6">
    <source>
        <dbReference type="ARBA" id="ARBA00022692"/>
    </source>
</evidence>
<protein>
    <recommendedName>
        <fullName evidence="10">Xylose transport system permease protein XylH</fullName>
    </recommendedName>
</protein>
<keyword evidence="5" id="KW-0762">Sugar transport</keyword>
<evidence type="ECO:0000256" key="4">
    <source>
        <dbReference type="ARBA" id="ARBA00022519"/>
    </source>
</evidence>
<evidence type="ECO:0000256" key="10">
    <source>
        <dbReference type="ARBA" id="ARBA00035686"/>
    </source>
</evidence>
<feature type="transmembrane region" description="Helical" evidence="11">
    <location>
        <begin position="129"/>
        <end position="151"/>
    </location>
</feature>
<dbReference type="PANTHER" id="PTHR32196:SF32">
    <property type="entry name" value="XYLOSE TRANSPORT SYSTEM PERMEASE PROTEIN XYLH"/>
    <property type="match status" value="1"/>
</dbReference>
<keyword evidence="2" id="KW-0813">Transport</keyword>
<keyword evidence="6 11" id="KW-0812">Transmembrane</keyword>
<feature type="transmembrane region" description="Helical" evidence="11">
    <location>
        <begin position="158"/>
        <end position="178"/>
    </location>
</feature>